<dbReference type="AlphaFoldDB" id="A0A2U1JQQ3"/>
<reference evidence="1 2" key="1">
    <citation type="submission" date="2018-04" db="EMBL/GenBank/DDBJ databases">
        <title>Flavobacterium sp. nov., isolated from glacier ice.</title>
        <authorList>
            <person name="Liu Q."/>
            <person name="Xin Y.-H."/>
        </authorList>
    </citation>
    <scope>NUCLEOTIDE SEQUENCE [LARGE SCALE GENOMIC DNA]</scope>
    <source>
        <strain evidence="1 2">RB1R5</strain>
    </source>
</reference>
<dbReference type="Proteomes" id="UP000245449">
    <property type="component" value="Unassembled WGS sequence"/>
</dbReference>
<comment type="caution">
    <text evidence="1">The sequence shown here is derived from an EMBL/GenBank/DDBJ whole genome shotgun (WGS) entry which is preliminary data.</text>
</comment>
<dbReference type="OrthoDB" id="978531at2"/>
<evidence type="ECO:0000313" key="2">
    <source>
        <dbReference type="Proteomes" id="UP000245449"/>
    </source>
</evidence>
<gene>
    <name evidence="1" type="ORF">DB895_00050</name>
</gene>
<accession>A0A2U1JQQ3</accession>
<organism evidence="1 2">
    <name type="scientific">Flavobacterium psychrotolerans</name>
    <dbReference type="NCBI Taxonomy" id="2169410"/>
    <lineage>
        <taxon>Bacteria</taxon>
        <taxon>Pseudomonadati</taxon>
        <taxon>Bacteroidota</taxon>
        <taxon>Flavobacteriia</taxon>
        <taxon>Flavobacteriales</taxon>
        <taxon>Flavobacteriaceae</taxon>
        <taxon>Flavobacterium</taxon>
    </lineage>
</organism>
<proteinExistence type="predicted"/>
<sequence>MKKTFLAFIIGFSYCLTSCTLTENIYINDNGSGKFSVEMDGSGLMAMMPKDSLKGEKSVDSIFSFKKIFIERKDSIAKLSQKEQDVLKKLENFNMRMKMDLVANQLLFFMNTDFKSVAELQDIMATMNTYNSFQNTIKSKTEANSYIPSSGFGSNNSVLSYSYDSKKFIRKATLIPTNKVLKDSTQNFKMVFDASNYILKYHFPKPVKKVSNANASFSEDRKTVTIQYPFNVYMENPDKLNLEVEF</sequence>
<evidence type="ECO:0000313" key="1">
    <source>
        <dbReference type="EMBL" id="PWA07158.1"/>
    </source>
</evidence>
<dbReference type="EMBL" id="QCZI01000001">
    <property type="protein sequence ID" value="PWA07158.1"/>
    <property type="molecule type" value="Genomic_DNA"/>
</dbReference>
<dbReference type="RefSeq" id="WP_116723305.1">
    <property type="nucleotide sequence ID" value="NZ_QCZI01000001.1"/>
</dbReference>
<protein>
    <submittedName>
        <fullName evidence="1">Uncharacterized protein</fullName>
    </submittedName>
</protein>
<name>A0A2U1JQQ3_9FLAO</name>
<keyword evidence="2" id="KW-1185">Reference proteome</keyword>